<keyword evidence="3" id="KW-1185">Reference proteome</keyword>
<protein>
    <submittedName>
        <fullName evidence="2">Uncharacterized protein</fullName>
    </submittedName>
</protein>
<feature type="region of interest" description="Disordered" evidence="1">
    <location>
        <begin position="171"/>
        <end position="206"/>
    </location>
</feature>
<feature type="region of interest" description="Disordered" evidence="1">
    <location>
        <begin position="1"/>
        <end position="26"/>
    </location>
</feature>
<feature type="compositionally biased region" description="Basic residues" evidence="1">
    <location>
        <begin position="184"/>
        <end position="197"/>
    </location>
</feature>
<gene>
    <name evidence="2" type="ORF">GCK32_000756</name>
</gene>
<reference evidence="2 3" key="1">
    <citation type="submission" date="2019-10" db="EMBL/GenBank/DDBJ databases">
        <title>Assembly and Annotation for the nematode Trichostrongylus colubriformis.</title>
        <authorList>
            <person name="Martin J."/>
        </authorList>
    </citation>
    <scope>NUCLEOTIDE SEQUENCE [LARGE SCALE GENOMIC DNA]</scope>
    <source>
        <strain evidence="2">G859</strain>
        <tissue evidence="2">Whole worm</tissue>
    </source>
</reference>
<feature type="compositionally biased region" description="Basic and acidic residues" evidence="1">
    <location>
        <begin position="1"/>
        <end position="20"/>
    </location>
</feature>
<accession>A0AAN8J2B7</accession>
<dbReference type="Proteomes" id="UP001331761">
    <property type="component" value="Unassembled WGS sequence"/>
</dbReference>
<evidence type="ECO:0000256" key="1">
    <source>
        <dbReference type="SAM" id="MobiDB-lite"/>
    </source>
</evidence>
<dbReference type="EMBL" id="WIXE01008400">
    <property type="protein sequence ID" value="KAK5979354.1"/>
    <property type="molecule type" value="Genomic_DNA"/>
</dbReference>
<name>A0AAN8J2B7_TRICO</name>
<evidence type="ECO:0000313" key="3">
    <source>
        <dbReference type="Proteomes" id="UP001331761"/>
    </source>
</evidence>
<comment type="caution">
    <text evidence="2">The sequence shown here is derived from an EMBL/GenBank/DDBJ whole genome shotgun (WGS) entry which is preliminary data.</text>
</comment>
<evidence type="ECO:0000313" key="2">
    <source>
        <dbReference type="EMBL" id="KAK5979354.1"/>
    </source>
</evidence>
<dbReference type="AlphaFoldDB" id="A0AAN8J2B7"/>
<feature type="region of interest" description="Disordered" evidence="1">
    <location>
        <begin position="104"/>
        <end position="150"/>
    </location>
</feature>
<sequence length="361" mass="39989">MKTKSAEDSSDEKPPNKPDDGLLAPMDLPSYNDLLERYLQSKMAKTQLTVSIIEDGSYLLKMNIDPFPPLTCLIPKHDWVLTMHRVSTTVKMTTEIATDVNSLPSTNDVIERGSVSPRKSLEFKKSPLHTSPSTSSPQGDKRNRKSRWPLKVRFHRLGADRYKVIGVAGSSIASESDHSTEKHSGRRGHKKAKKSKRRSSESIDNEEVAYMIDESPVVESYSSNTSSQMLNGSGSSEFVSNGGCHENTLLVANCSLSKMMEAQASSAAVIVAWPSNSENMSVQNDDSDTFIAPAQSLVLHHTWKHKHRRGDSVKVSSYVKRQGTPVSATVSVTQRTRRTSGRVDRVSVFVTVRKMVIVQQE</sequence>
<proteinExistence type="predicted"/>
<organism evidence="2 3">
    <name type="scientific">Trichostrongylus colubriformis</name>
    <name type="common">Black scour worm</name>
    <dbReference type="NCBI Taxonomy" id="6319"/>
    <lineage>
        <taxon>Eukaryota</taxon>
        <taxon>Metazoa</taxon>
        <taxon>Ecdysozoa</taxon>
        <taxon>Nematoda</taxon>
        <taxon>Chromadorea</taxon>
        <taxon>Rhabditida</taxon>
        <taxon>Rhabditina</taxon>
        <taxon>Rhabditomorpha</taxon>
        <taxon>Strongyloidea</taxon>
        <taxon>Trichostrongylidae</taxon>
        <taxon>Trichostrongylus</taxon>
    </lineage>
</organism>